<dbReference type="RefSeq" id="WP_187019563.1">
    <property type="nucleotide sequence ID" value="NZ_JACRUK010000034.1"/>
</dbReference>
<gene>
    <name evidence="1" type="ORF">H8R25_12505</name>
    <name evidence="2" type="ORF">H8R25_12520</name>
</gene>
<dbReference type="AlphaFoldDB" id="A0A923N254"/>
<dbReference type="EMBL" id="JACRUL010000033">
    <property type="protein sequence ID" value="MBC5845254.1"/>
    <property type="molecule type" value="Genomic_DNA"/>
</dbReference>
<evidence type="ECO:0000313" key="3">
    <source>
        <dbReference type="Proteomes" id="UP000641454"/>
    </source>
</evidence>
<sequence>MINKKTILFALLVCIYSCGKKEPSNITPEPTYEYNSNSEQVSDPTIEQTEVTEIADNETITTAQKLATLDSDSPETIQFDDYRVLEIQKHLYRLSKAFNETEESIGNTTHSTSILLKKEKGLNYSNLELLRVADKDLDEIKDSGVKYAEFMALLAMMTEE</sequence>
<organism evidence="1 3">
    <name type="scientific">Flavobacterium muglaense</name>
    <dbReference type="NCBI Taxonomy" id="2764716"/>
    <lineage>
        <taxon>Bacteria</taxon>
        <taxon>Pseudomonadati</taxon>
        <taxon>Bacteroidota</taxon>
        <taxon>Flavobacteriia</taxon>
        <taxon>Flavobacteriales</taxon>
        <taxon>Flavobacteriaceae</taxon>
        <taxon>Flavobacterium</taxon>
    </lineage>
</organism>
<name>A0A923N254_9FLAO</name>
<evidence type="ECO:0000313" key="2">
    <source>
        <dbReference type="EMBL" id="MBC5845257.1"/>
    </source>
</evidence>
<dbReference type="EMBL" id="JACRUL010000033">
    <property type="protein sequence ID" value="MBC5845257.1"/>
    <property type="molecule type" value="Genomic_DNA"/>
</dbReference>
<proteinExistence type="predicted"/>
<protein>
    <submittedName>
        <fullName evidence="1">Uncharacterized protein</fullName>
    </submittedName>
</protein>
<accession>A0A923N254</accession>
<keyword evidence="3" id="KW-1185">Reference proteome</keyword>
<reference evidence="1 3" key="1">
    <citation type="submission" date="2020-08" db="EMBL/GenBank/DDBJ databases">
        <title>Description of novel Flavobacterium F-392 isolate.</title>
        <authorList>
            <person name="Saticioglu I.B."/>
            <person name="Duman M."/>
            <person name="Altun S."/>
        </authorList>
    </citation>
    <scope>NUCLEOTIDE SEQUENCE [LARGE SCALE GENOMIC DNA]</scope>
    <source>
        <strain evidence="1 3">F-392</strain>
    </source>
</reference>
<comment type="caution">
    <text evidence="1">The sequence shown here is derived from an EMBL/GenBank/DDBJ whole genome shotgun (WGS) entry which is preliminary data.</text>
</comment>
<evidence type="ECO:0000313" key="1">
    <source>
        <dbReference type="EMBL" id="MBC5845254.1"/>
    </source>
</evidence>
<dbReference type="Proteomes" id="UP000641454">
    <property type="component" value="Unassembled WGS sequence"/>
</dbReference>